<dbReference type="RefSeq" id="WP_379816783.1">
    <property type="nucleotide sequence ID" value="NZ_JBHUDZ010000007.1"/>
</dbReference>
<evidence type="ECO:0000313" key="2">
    <source>
        <dbReference type="EMBL" id="MFD1602585.1"/>
    </source>
</evidence>
<accession>A0ABW4HBW8</accession>
<proteinExistence type="predicted"/>
<feature type="transmembrane region" description="Helical" evidence="1">
    <location>
        <begin position="185"/>
        <end position="203"/>
    </location>
</feature>
<comment type="caution">
    <text evidence="2">The sequence shown here is derived from an EMBL/GenBank/DDBJ whole genome shotgun (WGS) entry which is preliminary data.</text>
</comment>
<reference evidence="3" key="1">
    <citation type="journal article" date="2019" name="Int. J. Syst. Evol. Microbiol.">
        <title>The Global Catalogue of Microorganisms (GCM) 10K type strain sequencing project: providing services to taxonomists for standard genome sequencing and annotation.</title>
        <authorList>
            <consortium name="The Broad Institute Genomics Platform"/>
            <consortium name="The Broad Institute Genome Sequencing Center for Infectious Disease"/>
            <person name="Wu L."/>
            <person name="Ma J."/>
        </authorList>
    </citation>
    <scope>NUCLEOTIDE SEQUENCE [LARGE SCALE GENOMIC DNA]</scope>
    <source>
        <strain evidence="3">CCUG 70865</strain>
    </source>
</reference>
<name>A0ABW4HBW8_9FLAO</name>
<sequence length="304" mass="35419">MQNITQEKFKKAIREKYQIEKEGKNFEFLNSPSPAKLRDFCWEIFTTGRSKDDLNVFYNFFGCEFSLENRRKVFDQTDKFRSIGFFFKGKTAETNSNALDMAAILVDYELRPFNKFRTVGLNSVKENVIKEVVLDNVVKETIETEEEEVNEKTLDQEIIYKTQPVTHFLQSTPIIESRKVKRVKYIIATAIVVLIGFVIFLTLSKKECMQWSQDHYELVDCDFKPQGIAVLNPVELLDESLVNLKKVQVCDTTQYFDKNGNAVVWYAKTANGIDFFNGHGRHPENNNSLRPVTQYIINKYVKKH</sequence>
<gene>
    <name evidence="2" type="ORF">ACFSC2_07545</name>
</gene>
<dbReference type="Proteomes" id="UP001597138">
    <property type="component" value="Unassembled WGS sequence"/>
</dbReference>
<organism evidence="2 3">
    <name type="scientific">Flavobacterium artemisiae</name>
    <dbReference type="NCBI Taxonomy" id="2126556"/>
    <lineage>
        <taxon>Bacteria</taxon>
        <taxon>Pseudomonadati</taxon>
        <taxon>Bacteroidota</taxon>
        <taxon>Flavobacteriia</taxon>
        <taxon>Flavobacteriales</taxon>
        <taxon>Flavobacteriaceae</taxon>
        <taxon>Flavobacterium</taxon>
    </lineage>
</organism>
<protein>
    <submittedName>
        <fullName evidence="2">Uncharacterized protein</fullName>
    </submittedName>
</protein>
<keyword evidence="1" id="KW-0472">Membrane</keyword>
<keyword evidence="1" id="KW-1133">Transmembrane helix</keyword>
<dbReference type="EMBL" id="JBHUDZ010000007">
    <property type="protein sequence ID" value="MFD1602585.1"/>
    <property type="molecule type" value="Genomic_DNA"/>
</dbReference>
<evidence type="ECO:0000256" key="1">
    <source>
        <dbReference type="SAM" id="Phobius"/>
    </source>
</evidence>
<keyword evidence="3" id="KW-1185">Reference proteome</keyword>
<keyword evidence="1" id="KW-0812">Transmembrane</keyword>
<evidence type="ECO:0000313" key="3">
    <source>
        <dbReference type="Proteomes" id="UP001597138"/>
    </source>
</evidence>